<dbReference type="Gene3D" id="3.40.50.2300">
    <property type="match status" value="1"/>
</dbReference>
<dbReference type="InterPro" id="IPR046947">
    <property type="entry name" value="LytR-like"/>
</dbReference>
<dbReference type="EMBL" id="SNYI01000002">
    <property type="protein sequence ID" value="TDQ31595.1"/>
    <property type="molecule type" value="Genomic_DNA"/>
</dbReference>
<dbReference type="PANTHER" id="PTHR37299">
    <property type="entry name" value="TRANSCRIPTIONAL REGULATOR-RELATED"/>
    <property type="match status" value="1"/>
</dbReference>
<sequence length="253" mass="29440">MTNFNLVILGMDYTYTIIDQDATSSLQLQHYLEDYGDFQCVAQATDHEDGLNTILKHHPDIVFLNLDHGASLYFQMVKELHLYITEFPVLIGISSGKEHAYDAIKNDFFDYWLLPFNEFDMRKTLLRLKKQLPKEHTGTTLCLKSYKDFHYLDTDEILYLKADNNSTDFFMKDGSTISAFKTLKTFESQLPKNFIRVHQSYILNMNFVSRINYGKGLCTLKTSKMQLPFSKTYRENIDSLKKVLSKNSITTLN</sequence>
<keyword evidence="4" id="KW-0238">DNA-binding</keyword>
<evidence type="ECO:0000256" key="1">
    <source>
        <dbReference type="PROSITE-ProRule" id="PRU00169"/>
    </source>
</evidence>
<dbReference type="Pfam" id="PF04397">
    <property type="entry name" value="LytTR"/>
    <property type="match status" value="1"/>
</dbReference>
<dbReference type="GO" id="GO:0003677">
    <property type="term" value="F:DNA binding"/>
    <property type="evidence" value="ECO:0007669"/>
    <property type="project" value="UniProtKB-KW"/>
</dbReference>
<reference evidence="4 5" key="1">
    <citation type="submission" date="2019-03" db="EMBL/GenBank/DDBJ databases">
        <title>Genomic Encyclopedia of Archaeal and Bacterial Type Strains, Phase II (KMG-II): from individual species to whole genera.</title>
        <authorList>
            <person name="Goeker M."/>
        </authorList>
    </citation>
    <scope>NUCLEOTIDE SEQUENCE [LARGE SCALE GENOMIC DNA]</scope>
    <source>
        <strain evidence="4 5">DSM 18435</strain>
    </source>
</reference>
<dbReference type="SUPFAM" id="SSF52172">
    <property type="entry name" value="CheY-like"/>
    <property type="match status" value="1"/>
</dbReference>
<proteinExistence type="predicted"/>
<dbReference type="Proteomes" id="UP000295468">
    <property type="component" value="Unassembled WGS sequence"/>
</dbReference>
<dbReference type="InterPro" id="IPR001789">
    <property type="entry name" value="Sig_transdc_resp-reg_receiver"/>
</dbReference>
<dbReference type="InterPro" id="IPR007492">
    <property type="entry name" value="LytTR_DNA-bd_dom"/>
</dbReference>
<name>A0A4R6TPN5_9FLAO</name>
<comment type="caution">
    <text evidence="4">The sequence shown here is derived from an EMBL/GenBank/DDBJ whole genome shotgun (WGS) entry which is preliminary data.</text>
</comment>
<dbReference type="GO" id="GO:0000156">
    <property type="term" value="F:phosphorelay response regulator activity"/>
    <property type="evidence" value="ECO:0007669"/>
    <property type="project" value="InterPro"/>
</dbReference>
<dbReference type="PANTHER" id="PTHR37299:SF1">
    <property type="entry name" value="STAGE 0 SPORULATION PROTEIN A HOMOLOG"/>
    <property type="match status" value="1"/>
</dbReference>
<protein>
    <submittedName>
        <fullName evidence="4">DNA-binding LytR/AlgR family response regulator</fullName>
    </submittedName>
</protein>
<evidence type="ECO:0000313" key="4">
    <source>
        <dbReference type="EMBL" id="TDQ31595.1"/>
    </source>
</evidence>
<dbReference type="SMART" id="SM00850">
    <property type="entry name" value="LytTR"/>
    <property type="match status" value="1"/>
</dbReference>
<dbReference type="AlphaFoldDB" id="A0A4R6TPN5"/>
<dbReference type="PROSITE" id="PS50930">
    <property type="entry name" value="HTH_LYTTR"/>
    <property type="match status" value="1"/>
</dbReference>
<gene>
    <name evidence="4" type="ORF">CLV82_2304</name>
</gene>
<evidence type="ECO:0000259" key="2">
    <source>
        <dbReference type="PROSITE" id="PS50110"/>
    </source>
</evidence>
<feature type="domain" description="HTH LytTR-type" evidence="3">
    <location>
        <begin position="141"/>
        <end position="246"/>
    </location>
</feature>
<evidence type="ECO:0000313" key="5">
    <source>
        <dbReference type="Proteomes" id="UP000295468"/>
    </source>
</evidence>
<feature type="domain" description="Response regulatory" evidence="2">
    <location>
        <begin position="14"/>
        <end position="129"/>
    </location>
</feature>
<evidence type="ECO:0000259" key="3">
    <source>
        <dbReference type="PROSITE" id="PS50930"/>
    </source>
</evidence>
<dbReference type="Gene3D" id="2.40.50.1020">
    <property type="entry name" value="LytTr DNA-binding domain"/>
    <property type="match status" value="1"/>
</dbReference>
<keyword evidence="5" id="KW-1185">Reference proteome</keyword>
<dbReference type="InterPro" id="IPR011006">
    <property type="entry name" value="CheY-like_superfamily"/>
</dbReference>
<accession>A0A4R6TPN5</accession>
<organism evidence="4 5">
    <name type="scientific">Zeaxanthinibacter enoshimensis</name>
    <dbReference type="NCBI Taxonomy" id="392009"/>
    <lineage>
        <taxon>Bacteria</taxon>
        <taxon>Pseudomonadati</taxon>
        <taxon>Bacteroidota</taxon>
        <taxon>Flavobacteriia</taxon>
        <taxon>Flavobacteriales</taxon>
        <taxon>Flavobacteriaceae</taxon>
        <taxon>Zeaxanthinibacter</taxon>
    </lineage>
</organism>
<comment type="caution">
    <text evidence="1">Lacks conserved residue(s) required for the propagation of feature annotation.</text>
</comment>
<dbReference type="PROSITE" id="PS50110">
    <property type="entry name" value="RESPONSE_REGULATORY"/>
    <property type="match status" value="1"/>
</dbReference>